<comment type="caution">
    <text evidence="1">The sequence shown here is derived from an EMBL/GenBank/DDBJ whole genome shotgun (WGS) entry which is preliminary data.</text>
</comment>
<gene>
    <name evidence="1" type="ORF">LQ327_11570</name>
</gene>
<protein>
    <submittedName>
        <fullName evidence="1">Acyl-CoA thioesterase</fullName>
    </submittedName>
</protein>
<dbReference type="Gene3D" id="3.10.129.10">
    <property type="entry name" value="Hotdog Thioesterase"/>
    <property type="match status" value="1"/>
</dbReference>
<dbReference type="PANTHER" id="PTHR31793">
    <property type="entry name" value="4-HYDROXYBENZOYL-COA THIOESTERASE FAMILY MEMBER"/>
    <property type="match status" value="1"/>
</dbReference>
<sequence length="152" mass="16162">MSTTSGEHSATLVVRGYETDANGHLNHAVYHQYGEHGRVETFRAAGVEIAPLAAAGLGPVILETTVRFLAELRVGEEAEVTTAIRFGTGKSFRMDAEIRRGGTVCATLTGVMGVLDHTTRRLVADPRGRLRALSADPDGFDRVCGVQEPAGS</sequence>
<accession>A0ABS8P6Z5</accession>
<dbReference type="PANTHER" id="PTHR31793:SF24">
    <property type="entry name" value="LONG-CHAIN ACYL-COA THIOESTERASE FADM"/>
    <property type="match status" value="1"/>
</dbReference>
<keyword evidence="2" id="KW-1185">Reference proteome</keyword>
<dbReference type="SUPFAM" id="SSF54637">
    <property type="entry name" value="Thioesterase/thiol ester dehydrase-isomerase"/>
    <property type="match status" value="1"/>
</dbReference>
<organism evidence="1 2">
    <name type="scientific">Actinomycetospora endophytica</name>
    <dbReference type="NCBI Taxonomy" id="2291215"/>
    <lineage>
        <taxon>Bacteria</taxon>
        <taxon>Bacillati</taxon>
        <taxon>Actinomycetota</taxon>
        <taxon>Actinomycetes</taxon>
        <taxon>Pseudonocardiales</taxon>
        <taxon>Pseudonocardiaceae</taxon>
        <taxon>Actinomycetospora</taxon>
    </lineage>
</organism>
<dbReference type="InterPro" id="IPR029069">
    <property type="entry name" value="HotDog_dom_sf"/>
</dbReference>
<name>A0ABS8P6Z5_9PSEU</name>
<dbReference type="CDD" id="cd00586">
    <property type="entry name" value="4HBT"/>
    <property type="match status" value="1"/>
</dbReference>
<proteinExistence type="predicted"/>
<evidence type="ECO:0000313" key="1">
    <source>
        <dbReference type="EMBL" id="MCD2194013.1"/>
    </source>
</evidence>
<dbReference type="InterPro" id="IPR050563">
    <property type="entry name" value="4-hydroxybenzoyl-CoA_TE"/>
</dbReference>
<dbReference type="EMBL" id="JAJNDB010000002">
    <property type="protein sequence ID" value="MCD2194013.1"/>
    <property type="molecule type" value="Genomic_DNA"/>
</dbReference>
<dbReference type="Pfam" id="PF13279">
    <property type="entry name" value="4HBT_2"/>
    <property type="match status" value="1"/>
</dbReference>
<dbReference type="Proteomes" id="UP001199469">
    <property type="component" value="Unassembled WGS sequence"/>
</dbReference>
<reference evidence="1 2" key="1">
    <citation type="submission" date="2021-11" db="EMBL/GenBank/DDBJ databases">
        <title>Draft genome sequence of Actinomycetospora sp. SF1 isolated from the rhizosphere soil.</title>
        <authorList>
            <person name="Duangmal K."/>
            <person name="Chantavorakit T."/>
        </authorList>
    </citation>
    <scope>NUCLEOTIDE SEQUENCE [LARGE SCALE GENOMIC DNA]</scope>
    <source>
        <strain evidence="1 2">TBRC 5722</strain>
    </source>
</reference>
<evidence type="ECO:0000313" key="2">
    <source>
        <dbReference type="Proteomes" id="UP001199469"/>
    </source>
</evidence>
<dbReference type="RefSeq" id="WP_230733507.1">
    <property type="nucleotide sequence ID" value="NZ_JAJNDB010000002.1"/>
</dbReference>